<gene>
    <name evidence="3" type="ORF">EGH21_12970</name>
</gene>
<sequence length="242" mass="27229">MARADDVDRFYDLLATLQRRVGGPRKLKHCTGYVDWPDRGVYFFLEPGETHGDSDQHRVTRIGTHAVSAGSSTTLWDRLKQHSGTGDGSAAHPHGGNHRGSVYRKRVGEALVERHALHDDYPSWDDRWAGIDRDRGAVRDEEYPLERWVSAYVRDQPFLWVAVDDEPAPTSDRAYLEQNAIALLSNVGGSTIDSRPDHWLGHHSRSPEIRASGLWNVNHVEATYDPAFLDRFERAVGATTPP</sequence>
<dbReference type="AlphaFoldDB" id="A0AAW4PSH6"/>
<organism evidence="3 4">
    <name type="scientific">Haloarcula rubra</name>
    <dbReference type="NCBI Taxonomy" id="2487747"/>
    <lineage>
        <taxon>Archaea</taxon>
        <taxon>Methanobacteriati</taxon>
        <taxon>Methanobacteriota</taxon>
        <taxon>Stenosarchaea group</taxon>
        <taxon>Halobacteria</taxon>
        <taxon>Halobacteriales</taxon>
        <taxon>Haloarculaceae</taxon>
        <taxon>Haloarcula</taxon>
    </lineage>
</organism>
<proteinExistence type="predicted"/>
<dbReference type="RefSeq" id="WP_220618903.1">
    <property type="nucleotide sequence ID" value="NZ_RKLR01000004.1"/>
</dbReference>
<accession>A0AAW4PSH6</accession>
<evidence type="ECO:0000256" key="1">
    <source>
        <dbReference type="SAM" id="MobiDB-lite"/>
    </source>
</evidence>
<feature type="domain" description="GIY-YIG" evidence="2">
    <location>
        <begin position="1"/>
        <end position="240"/>
    </location>
</feature>
<dbReference type="InterPro" id="IPR058782">
    <property type="entry name" value="GIY_YIG_3"/>
</dbReference>
<dbReference type="Pfam" id="PF26468">
    <property type="entry name" value="GIY_YIG_3"/>
    <property type="match status" value="1"/>
</dbReference>
<evidence type="ECO:0000259" key="2">
    <source>
        <dbReference type="Pfam" id="PF26468"/>
    </source>
</evidence>
<evidence type="ECO:0000313" key="4">
    <source>
        <dbReference type="Proteomes" id="UP001430377"/>
    </source>
</evidence>
<keyword evidence="4" id="KW-1185">Reference proteome</keyword>
<evidence type="ECO:0000313" key="3">
    <source>
        <dbReference type="EMBL" id="MBX0323943.1"/>
    </source>
</evidence>
<feature type="region of interest" description="Disordered" evidence="1">
    <location>
        <begin position="79"/>
        <end position="100"/>
    </location>
</feature>
<reference evidence="3 4" key="1">
    <citation type="submission" date="2021-06" db="EMBL/GenBank/DDBJ databases">
        <title>Halomicroarcula sp. a new haloarchaeum isolated from saline soil.</title>
        <authorList>
            <person name="Duran-Viseras A."/>
            <person name="Sanchez-Porro C."/>
            <person name="Ventosa A."/>
        </authorList>
    </citation>
    <scope>NUCLEOTIDE SEQUENCE [LARGE SCALE GENOMIC DNA]</scope>
    <source>
        <strain evidence="3 4">F13</strain>
    </source>
</reference>
<dbReference type="EMBL" id="RKLR01000004">
    <property type="protein sequence ID" value="MBX0323943.1"/>
    <property type="molecule type" value="Genomic_DNA"/>
</dbReference>
<dbReference type="Proteomes" id="UP001430377">
    <property type="component" value="Unassembled WGS sequence"/>
</dbReference>
<comment type="caution">
    <text evidence="3">The sequence shown here is derived from an EMBL/GenBank/DDBJ whole genome shotgun (WGS) entry which is preliminary data.</text>
</comment>
<protein>
    <recommendedName>
        <fullName evidence="2">GIY-YIG domain-containing protein</fullName>
    </recommendedName>
</protein>
<name>A0AAW4PSH6_9EURY</name>